<evidence type="ECO:0000256" key="1">
    <source>
        <dbReference type="SAM" id="Phobius"/>
    </source>
</evidence>
<feature type="transmembrane region" description="Helical" evidence="1">
    <location>
        <begin position="43"/>
        <end position="64"/>
    </location>
</feature>
<sequence length="101" mass="10312">MTKPTAKAISLSPTGSLLTSVSAGLLLGRVVMGLSARHHGSTAGLVVSMIFLIAATASVTLFLTHAHAQRRSAQPAPIQTWLVALGAGILASIHAESLFQG</sequence>
<reference evidence="2 3" key="1">
    <citation type="submission" date="2020-05" db="EMBL/GenBank/DDBJ databases">
        <title>Aquincola sp. isolate from soil.</title>
        <authorList>
            <person name="Han J."/>
            <person name="Kim D.-U."/>
        </authorList>
    </citation>
    <scope>NUCLEOTIDE SEQUENCE [LARGE SCALE GENOMIC DNA]</scope>
    <source>
        <strain evidence="2 3">S2</strain>
    </source>
</reference>
<name>A0ABX2EHK5_9BURK</name>
<dbReference type="Proteomes" id="UP000737171">
    <property type="component" value="Unassembled WGS sequence"/>
</dbReference>
<gene>
    <name evidence="2" type="ORF">HLB44_14025</name>
</gene>
<accession>A0ABX2EHK5</accession>
<dbReference type="EMBL" id="JABRWJ010000004">
    <property type="protein sequence ID" value="NRF68106.1"/>
    <property type="molecule type" value="Genomic_DNA"/>
</dbReference>
<dbReference type="RefSeq" id="WP_173123452.1">
    <property type="nucleotide sequence ID" value="NZ_JABRWJ010000004.1"/>
</dbReference>
<keyword evidence="1" id="KW-1133">Transmembrane helix</keyword>
<evidence type="ECO:0000313" key="2">
    <source>
        <dbReference type="EMBL" id="NRF68106.1"/>
    </source>
</evidence>
<keyword evidence="1" id="KW-0812">Transmembrane</keyword>
<keyword evidence="1" id="KW-0472">Membrane</keyword>
<comment type="caution">
    <text evidence="2">The sequence shown here is derived from an EMBL/GenBank/DDBJ whole genome shotgun (WGS) entry which is preliminary data.</text>
</comment>
<proteinExistence type="predicted"/>
<evidence type="ECO:0000313" key="3">
    <source>
        <dbReference type="Proteomes" id="UP000737171"/>
    </source>
</evidence>
<organism evidence="2 3">
    <name type="scientific">Pseudaquabacterium terrae</name>
    <dbReference type="NCBI Taxonomy" id="2732868"/>
    <lineage>
        <taxon>Bacteria</taxon>
        <taxon>Pseudomonadati</taxon>
        <taxon>Pseudomonadota</taxon>
        <taxon>Betaproteobacteria</taxon>
        <taxon>Burkholderiales</taxon>
        <taxon>Sphaerotilaceae</taxon>
        <taxon>Pseudaquabacterium</taxon>
    </lineage>
</organism>
<keyword evidence="3" id="KW-1185">Reference proteome</keyword>
<protein>
    <submittedName>
        <fullName evidence="2">Uncharacterized protein</fullName>
    </submittedName>
</protein>